<dbReference type="Proteomes" id="UP000789901">
    <property type="component" value="Unassembled WGS sequence"/>
</dbReference>
<name>A0ABN7XKK8_GIGMA</name>
<comment type="caution">
    <text evidence="1">The sequence shown here is derived from an EMBL/GenBank/DDBJ whole genome shotgun (WGS) entry which is preliminary data.</text>
</comment>
<protein>
    <submittedName>
        <fullName evidence="1">40711_t:CDS:1</fullName>
    </submittedName>
</protein>
<evidence type="ECO:0000313" key="2">
    <source>
        <dbReference type="Proteomes" id="UP000789901"/>
    </source>
</evidence>
<evidence type="ECO:0000313" key="1">
    <source>
        <dbReference type="EMBL" id="CAG8855336.1"/>
    </source>
</evidence>
<reference evidence="1 2" key="1">
    <citation type="submission" date="2021-06" db="EMBL/GenBank/DDBJ databases">
        <authorList>
            <person name="Kallberg Y."/>
            <person name="Tangrot J."/>
            <person name="Rosling A."/>
        </authorList>
    </citation>
    <scope>NUCLEOTIDE SEQUENCE [LARGE SCALE GENOMIC DNA]</scope>
    <source>
        <strain evidence="1 2">120-4 pot B 10/14</strain>
    </source>
</reference>
<feature type="non-terminal residue" evidence="1">
    <location>
        <position position="1"/>
    </location>
</feature>
<gene>
    <name evidence="1" type="ORF">GMARGA_LOCUS44157</name>
</gene>
<dbReference type="EMBL" id="CAJVQB010148310">
    <property type="protein sequence ID" value="CAG8855336.1"/>
    <property type="molecule type" value="Genomic_DNA"/>
</dbReference>
<proteinExistence type="predicted"/>
<keyword evidence="2" id="KW-1185">Reference proteome</keyword>
<organism evidence="1 2">
    <name type="scientific">Gigaspora margarita</name>
    <dbReference type="NCBI Taxonomy" id="4874"/>
    <lineage>
        <taxon>Eukaryota</taxon>
        <taxon>Fungi</taxon>
        <taxon>Fungi incertae sedis</taxon>
        <taxon>Mucoromycota</taxon>
        <taxon>Glomeromycotina</taxon>
        <taxon>Glomeromycetes</taxon>
        <taxon>Diversisporales</taxon>
        <taxon>Gigasporaceae</taxon>
        <taxon>Gigaspora</taxon>
    </lineage>
</organism>
<sequence>YKAKYYSKLEEANLFQSRIKSLEKELSLTQKYSSKKNSKIMSLKTELEGIKSKLASKINKLERLGALCPASQKSDTISEELAWPRSVITGGDEENKSLTKYFIRKKIDTIIPAHTDNGNIRISKSPKINNKIQPSSEICPKVSDTEISRAEDPCFEETPKGLQCNKNSTISSNETYSQISIGEVEAIFAI</sequence>
<feature type="non-terminal residue" evidence="1">
    <location>
        <position position="190"/>
    </location>
</feature>
<accession>A0ABN7XKK8</accession>